<evidence type="ECO:0000313" key="2">
    <source>
        <dbReference type="Proteomes" id="UP001241848"/>
    </source>
</evidence>
<dbReference type="SUPFAM" id="SSF89360">
    <property type="entry name" value="HesB-like domain"/>
    <property type="match status" value="1"/>
</dbReference>
<reference evidence="1 2" key="1">
    <citation type="submission" date="2022-10" db="EMBL/GenBank/DDBJ databases">
        <title>Paenibacillus description and whole genome data of maize root bacterial community.</title>
        <authorList>
            <person name="Marton D."/>
            <person name="Farkas M."/>
            <person name="Cserhati M."/>
        </authorList>
    </citation>
    <scope>NUCLEOTIDE SEQUENCE [LARGE SCALE GENOMIC DNA]</scope>
    <source>
        <strain evidence="1 2">P96</strain>
    </source>
</reference>
<gene>
    <name evidence="1" type="ORF">OIN60_11725</name>
</gene>
<accession>A0ABT9FRT6</accession>
<name>A0ABT9FRT6_9BACL</name>
<protein>
    <submittedName>
        <fullName evidence="1">HesB/YadR/YfhF family protein</fullName>
    </submittedName>
</protein>
<keyword evidence="2" id="KW-1185">Reference proteome</keyword>
<organism evidence="1 2">
    <name type="scientific">Paenibacillus zeirhizosphaerae</name>
    <dbReference type="NCBI Taxonomy" id="2987519"/>
    <lineage>
        <taxon>Bacteria</taxon>
        <taxon>Bacillati</taxon>
        <taxon>Bacillota</taxon>
        <taxon>Bacilli</taxon>
        <taxon>Bacillales</taxon>
        <taxon>Paenibacillaceae</taxon>
        <taxon>Paenibacillus</taxon>
    </lineage>
</organism>
<dbReference type="EMBL" id="JAPCKK010000016">
    <property type="protein sequence ID" value="MDP4097439.1"/>
    <property type="molecule type" value="Genomic_DNA"/>
</dbReference>
<comment type="caution">
    <text evidence="1">The sequence shown here is derived from an EMBL/GenBank/DDBJ whole genome shotgun (WGS) entry which is preliminary data.</text>
</comment>
<dbReference type="InterPro" id="IPR035903">
    <property type="entry name" value="HesB-like_dom_sf"/>
</dbReference>
<sequence length="97" mass="11120">MSIYVSEPAAEWYKKELGLKSGDFVRFFARYSSGGGLHPGFSLGITVEPPQHPALRTESGGVIFYMEEQDEWYLKGHKIEVKYLPEHDDIIYEYSAE</sequence>
<dbReference type="Proteomes" id="UP001241848">
    <property type="component" value="Unassembled WGS sequence"/>
</dbReference>
<proteinExistence type="predicted"/>
<dbReference type="RefSeq" id="WP_305755045.1">
    <property type="nucleotide sequence ID" value="NZ_JAPCKK010000016.1"/>
</dbReference>
<evidence type="ECO:0000313" key="1">
    <source>
        <dbReference type="EMBL" id="MDP4097439.1"/>
    </source>
</evidence>